<dbReference type="PROSITE" id="PS51352">
    <property type="entry name" value="THIOREDOXIN_2"/>
    <property type="match status" value="1"/>
</dbReference>
<feature type="domain" description="Thioredoxin" evidence="4">
    <location>
        <begin position="26"/>
        <end position="192"/>
    </location>
</feature>
<dbReference type="InterPro" id="IPR003782">
    <property type="entry name" value="SCO1/SenC"/>
</dbReference>
<dbReference type="PANTHER" id="PTHR12151">
    <property type="entry name" value="ELECTRON TRANSPORT PROTIN SCO1/SENC FAMILY MEMBER"/>
    <property type="match status" value="1"/>
</dbReference>
<dbReference type="RefSeq" id="WP_367780002.1">
    <property type="nucleotide sequence ID" value="NZ_JBFMIA010000011.1"/>
</dbReference>
<keyword evidence="3" id="KW-0732">Signal</keyword>
<feature type="signal peptide" evidence="3">
    <location>
        <begin position="1"/>
        <end position="18"/>
    </location>
</feature>
<evidence type="ECO:0000256" key="3">
    <source>
        <dbReference type="SAM" id="SignalP"/>
    </source>
</evidence>
<comment type="caution">
    <text evidence="5">The sequence shown here is derived from an EMBL/GenBank/DDBJ whole genome shotgun (WGS) entry which is preliminary data.</text>
</comment>
<dbReference type="InterPro" id="IPR013766">
    <property type="entry name" value="Thioredoxin_domain"/>
</dbReference>
<sequence length="193" mass="21686">MKKRIIIAMMAVITIILAACSSGFEGNMNRELGDFSYTNQQHETVTLDDIKGTPTLVNFIFTNCDTVCPPMTYNMSQVQAEIESAGIEDYQIVSFSVDPENDTPEALQEFMSAYEMNEDKWNFLTGYSQKEIIEIALDSFQQIVADDPTTDQVVHQTFFYLINKDGTVVKSYDGITDVPTDEIVSDLKTVAKE</sequence>
<evidence type="ECO:0000256" key="2">
    <source>
        <dbReference type="ARBA" id="ARBA00023008"/>
    </source>
</evidence>
<evidence type="ECO:0000313" key="6">
    <source>
        <dbReference type="Proteomes" id="UP001556040"/>
    </source>
</evidence>
<gene>
    <name evidence="5" type="ORF">AB1471_11990</name>
</gene>
<evidence type="ECO:0000313" key="5">
    <source>
        <dbReference type="EMBL" id="MEW9502511.1"/>
    </source>
</evidence>
<dbReference type="Proteomes" id="UP001556040">
    <property type="component" value="Unassembled WGS sequence"/>
</dbReference>
<protein>
    <submittedName>
        <fullName evidence="5">SCO family protein</fullName>
    </submittedName>
</protein>
<dbReference type="SUPFAM" id="SSF52833">
    <property type="entry name" value="Thioredoxin-like"/>
    <property type="match status" value="1"/>
</dbReference>
<dbReference type="PANTHER" id="PTHR12151:SF25">
    <property type="entry name" value="LINALOOL DEHYDRATASE_ISOMERASE DOMAIN-CONTAINING PROTEIN"/>
    <property type="match status" value="1"/>
</dbReference>
<comment type="similarity">
    <text evidence="1">Belongs to the SCO1/2 family.</text>
</comment>
<accession>A0ABV3Q5J8</accession>
<dbReference type="CDD" id="cd02968">
    <property type="entry name" value="SCO"/>
    <property type="match status" value="1"/>
</dbReference>
<keyword evidence="2" id="KW-0186">Copper</keyword>
<dbReference type="PROSITE" id="PS51257">
    <property type="entry name" value="PROKAR_LIPOPROTEIN"/>
    <property type="match status" value="1"/>
</dbReference>
<proteinExistence type="inferred from homology"/>
<reference evidence="5 6" key="1">
    <citation type="journal article" date="1979" name="Int. J. Syst. Evol. Microbiol.">
        <title>Bacillus globisporus subsp. marinus subsp. nov.</title>
        <authorList>
            <person name="Liu H."/>
        </authorList>
    </citation>
    <scope>NUCLEOTIDE SEQUENCE [LARGE SCALE GENOMIC DNA]</scope>
    <source>
        <strain evidence="5 6">DSM 1297</strain>
    </source>
</reference>
<evidence type="ECO:0000256" key="1">
    <source>
        <dbReference type="ARBA" id="ARBA00010996"/>
    </source>
</evidence>
<feature type="chain" id="PRO_5046514889" evidence="3">
    <location>
        <begin position="19"/>
        <end position="193"/>
    </location>
</feature>
<dbReference type="EMBL" id="JBFMIA010000011">
    <property type="protein sequence ID" value="MEW9502511.1"/>
    <property type="molecule type" value="Genomic_DNA"/>
</dbReference>
<name>A0ABV3Q5J8_9BACL</name>
<organism evidence="5 6">
    <name type="scientific">Jeotgalibacillus marinus</name>
    <dbReference type="NCBI Taxonomy" id="86667"/>
    <lineage>
        <taxon>Bacteria</taxon>
        <taxon>Bacillati</taxon>
        <taxon>Bacillota</taxon>
        <taxon>Bacilli</taxon>
        <taxon>Bacillales</taxon>
        <taxon>Caryophanaceae</taxon>
        <taxon>Jeotgalibacillus</taxon>
    </lineage>
</organism>
<keyword evidence="6" id="KW-1185">Reference proteome</keyword>
<evidence type="ECO:0000259" key="4">
    <source>
        <dbReference type="PROSITE" id="PS51352"/>
    </source>
</evidence>
<dbReference type="InterPro" id="IPR036249">
    <property type="entry name" value="Thioredoxin-like_sf"/>
</dbReference>
<dbReference type="Pfam" id="PF02630">
    <property type="entry name" value="SCO1-SenC"/>
    <property type="match status" value="1"/>
</dbReference>
<dbReference type="Gene3D" id="3.40.30.10">
    <property type="entry name" value="Glutaredoxin"/>
    <property type="match status" value="1"/>
</dbReference>